<reference evidence="3" key="2">
    <citation type="journal article" date="2017" name="Nat. Plants">
        <title>The Aegilops tauschii genome reveals multiple impacts of transposons.</title>
        <authorList>
            <person name="Zhao G."/>
            <person name="Zou C."/>
            <person name="Li K."/>
            <person name="Wang K."/>
            <person name="Li T."/>
            <person name="Gao L."/>
            <person name="Zhang X."/>
            <person name="Wang H."/>
            <person name="Yang Z."/>
            <person name="Liu X."/>
            <person name="Jiang W."/>
            <person name="Mao L."/>
            <person name="Kong X."/>
            <person name="Jiao Y."/>
            <person name="Jia J."/>
        </authorList>
    </citation>
    <scope>NUCLEOTIDE SEQUENCE [LARGE SCALE GENOMIC DNA]</scope>
    <source>
        <strain evidence="3">cv. AL8/78</strain>
    </source>
</reference>
<keyword evidence="3" id="KW-1185">Reference proteome</keyword>
<reference evidence="2" key="3">
    <citation type="journal article" date="2017" name="Nature">
        <title>Genome sequence of the progenitor of the wheat D genome Aegilops tauschii.</title>
        <authorList>
            <person name="Luo M.C."/>
            <person name="Gu Y.Q."/>
            <person name="Puiu D."/>
            <person name="Wang H."/>
            <person name="Twardziok S.O."/>
            <person name="Deal K.R."/>
            <person name="Huo N."/>
            <person name="Zhu T."/>
            <person name="Wang L."/>
            <person name="Wang Y."/>
            <person name="McGuire P.E."/>
            <person name="Liu S."/>
            <person name="Long H."/>
            <person name="Ramasamy R.K."/>
            <person name="Rodriguez J.C."/>
            <person name="Van S.L."/>
            <person name="Yuan L."/>
            <person name="Wang Z."/>
            <person name="Xia Z."/>
            <person name="Xiao L."/>
            <person name="Anderson O.D."/>
            <person name="Ouyang S."/>
            <person name="Liang Y."/>
            <person name="Zimin A.V."/>
            <person name="Pertea G."/>
            <person name="Qi P."/>
            <person name="Bennetzen J.L."/>
            <person name="Dai X."/>
            <person name="Dawson M.W."/>
            <person name="Muller H.G."/>
            <person name="Kugler K."/>
            <person name="Rivarola-Duarte L."/>
            <person name="Spannagl M."/>
            <person name="Mayer K.F.X."/>
            <person name="Lu F.H."/>
            <person name="Bevan M.W."/>
            <person name="Leroy P."/>
            <person name="Li P."/>
            <person name="You F.M."/>
            <person name="Sun Q."/>
            <person name="Liu Z."/>
            <person name="Lyons E."/>
            <person name="Wicker T."/>
            <person name="Salzberg S.L."/>
            <person name="Devos K.M."/>
            <person name="Dvorak J."/>
        </authorList>
    </citation>
    <scope>NUCLEOTIDE SEQUENCE [LARGE SCALE GENOMIC DNA]</scope>
    <source>
        <strain evidence="2">cv. AL8/78</strain>
    </source>
</reference>
<dbReference type="Proteomes" id="UP000015105">
    <property type="component" value="Chromosome 5D"/>
</dbReference>
<reference evidence="3" key="1">
    <citation type="journal article" date="2014" name="Science">
        <title>Ancient hybridizations among the ancestral genomes of bread wheat.</title>
        <authorList>
            <consortium name="International Wheat Genome Sequencing Consortium,"/>
            <person name="Marcussen T."/>
            <person name="Sandve S.R."/>
            <person name="Heier L."/>
            <person name="Spannagl M."/>
            <person name="Pfeifer M."/>
            <person name="Jakobsen K.S."/>
            <person name="Wulff B.B."/>
            <person name="Steuernagel B."/>
            <person name="Mayer K.F."/>
            <person name="Olsen O.A."/>
        </authorList>
    </citation>
    <scope>NUCLEOTIDE SEQUENCE [LARGE SCALE GENOMIC DNA]</scope>
    <source>
        <strain evidence="3">cv. AL8/78</strain>
    </source>
</reference>
<proteinExistence type="predicted"/>
<dbReference type="AlphaFoldDB" id="A0A453KWB1"/>
<name>A0A453KWB1_AEGTS</name>
<feature type="compositionally biased region" description="Basic residues" evidence="1">
    <location>
        <begin position="64"/>
        <end position="74"/>
    </location>
</feature>
<sequence>CISAMNQQGDGESVHVLPRHLPGIIVHGDGHDEPNTGDHLRAGDVSRSRKRGDQEAAKLGQDIRHRRLRRRRHGHDLPQGSQAAARLAGRRRRRAGPGRPASSQLAGEPELGDGRAVPRRQQLL</sequence>
<evidence type="ECO:0000313" key="3">
    <source>
        <dbReference type="Proteomes" id="UP000015105"/>
    </source>
</evidence>
<reference evidence="2" key="5">
    <citation type="journal article" date="2021" name="G3 (Bethesda)">
        <title>Aegilops tauschii genome assembly Aet v5.0 features greater sequence contiguity and improved annotation.</title>
        <authorList>
            <person name="Wang L."/>
            <person name="Zhu T."/>
            <person name="Rodriguez J.C."/>
            <person name="Deal K.R."/>
            <person name="Dubcovsky J."/>
            <person name="McGuire P.E."/>
            <person name="Lux T."/>
            <person name="Spannagl M."/>
            <person name="Mayer K.F.X."/>
            <person name="Baldrich P."/>
            <person name="Meyers B.C."/>
            <person name="Huo N."/>
            <person name="Gu Y.Q."/>
            <person name="Zhou H."/>
            <person name="Devos K.M."/>
            <person name="Bennetzen J.L."/>
            <person name="Unver T."/>
            <person name="Budak H."/>
            <person name="Gulick P.J."/>
            <person name="Galiba G."/>
            <person name="Kalapos B."/>
            <person name="Nelson D.R."/>
            <person name="Li P."/>
            <person name="You F.M."/>
            <person name="Luo M.C."/>
            <person name="Dvorak J."/>
        </authorList>
    </citation>
    <scope>NUCLEOTIDE SEQUENCE [LARGE SCALE GENOMIC DNA]</scope>
    <source>
        <strain evidence="2">cv. AL8/78</strain>
    </source>
</reference>
<feature type="region of interest" description="Disordered" evidence="1">
    <location>
        <begin position="21"/>
        <end position="124"/>
    </location>
</feature>
<evidence type="ECO:0000256" key="1">
    <source>
        <dbReference type="SAM" id="MobiDB-lite"/>
    </source>
</evidence>
<organism evidence="2 3">
    <name type="scientific">Aegilops tauschii subsp. strangulata</name>
    <name type="common">Goatgrass</name>
    <dbReference type="NCBI Taxonomy" id="200361"/>
    <lineage>
        <taxon>Eukaryota</taxon>
        <taxon>Viridiplantae</taxon>
        <taxon>Streptophyta</taxon>
        <taxon>Embryophyta</taxon>
        <taxon>Tracheophyta</taxon>
        <taxon>Spermatophyta</taxon>
        <taxon>Magnoliopsida</taxon>
        <taxon>Liliopsida</taxon>
        <taxon>Poales</taxon>
        <taxon>Poaceae</taxon>
        <taxon>BOP clade</taxon>
        <taxon>Pooideae</taxon>
        <taxon>Triticodae</taxon>
        <taxon>Triticeae</taxon>
        <taxon>Triticinae</taxon>
        <taxon>Aegilops</taxon>
    </lineage>
</organism>
<reference evidence="2" key="4">
    <citation type="submission" date="2019-03" db="UniProtKB">
        <authorList>
            <consortium name="EnsemblPlants"/>
        </authorList>
    </citation>
    <scope>IDENTIFICATION</scope>
</reference>
<feature type="compositionally biased region" description="Basic and acidic residues" evidence="1">
    <location>
        <begin position="28"/>
        <end position="56"/>
    </location>
</feature>
<dbReference type="Gramene" id="AET5Gv20532500.4">
    <property type="protein sequence ID" value="AET5Gv20532500.4"/>
    <property type="gene ID" value="AET5Gv20532500"/>
</dbReference>
<evidence type="ECO:0000313" key="2">
    <source>
        <dbReference type="EnsemblPlants" id="AET5Gv20532500.4"/>
    </source>
</evidence>
<dbReference type="EnsemblPlants" id="AET5Gv20532500.4">
    <property type="protein sequence ID" value="AET5Gv20532500.4"/>
    <property type="gene ID" value="AET5Gv20532500"/>
</dbReference>
<accession>A0A453KWB1</accession>
<protein>
    <submittedName>
        <fullName evidence="2">Uncharacterized protein</fullName>
    </submittedName>
</protein>